<dbReference type="InterPro" id="IPR000156">
    <property type="entry name" value="Ran_bind_dom"/>
</dbReference>
<feature type="compositionally biased region" description="Low complexity" evidence="1">
    <location>
        <begin position="794"/>
        <end position="806"/>
    </location>
</feature>
<feature type="compositionally biased region" description="Basic and acidic residues" evidence="1">
    <location>
        <begin position="851"/>
        <end position="861"/>
    </location>
</feature>
<dbReference type="Proteomes" id="UP001562354">
    <property type="component" value="Unassembled WGS sequence"/>
</dbReference>
<feature type="compositionally biased region" description="Low complexity" evidence="1">
    <location>
        <begin position="150"/>
        <end position="176"/>
    </location>
</feature>
<feature type="compositionally biased region" description="Polar residues" evidence="1">
    <location>
        <begin position="374"/>
        <end position="383"/>
    </location>
</feature>
<feature type="compositionally biased region" description="Basic and acidic residues" evidence="1">
    <location>
        <begin position="915"/>
        <end position="928"/>
    </location>
</feature>
<feature type="compositionally biased region" description="Polar residues" evidence="1">
    <location>
        <begin position="275"/>
        <end position="309"/>
    </location>
</feature>
<keyword evidence="4" id="KW-1185">Reference proteome</keyword>
<feature type="region of interest" description="Disordered" evidence="1">
    <location>
        <begin position="372"/>
        <end position="578"/>
    </location>
</feature>
<evidence type="ECO:0000259" key="2">
    <source>
        <dbReference type="PROSITE" id="PS50196"/>
    </source>
</evidence>
<feature type="region of interest" description="Disordered" evidence="1">
    <location>
        <begin position="713"/>
        <end position="974"/>
    </location>
</feature>
<comment type="caution">
    <text evidence="3">The sequence shown here is derived from an EMBL/GenBank/DDBJ whole genome shotgun (WGS) entry which is preliminary data.</text>
</comment>
<evidence type="ECO:0000256" key="1">
    <source>
        <dbReference type="SAM" id="MobiDB-lite"/>
    </source>
</evidence>
<feature type="compositionally biased region" description="Basic and acidic residues" evidence="1">
    <location>
        <begin position="19"/>
        <end position="29"/>
    </location>
</feature>
<gene>
    <name evidence="3" type="ORF">AAFC00_000711</name>
</gene>
<feature type="compositionally biased region" description="Low complexity" evidence="1">
    <location>
        <begin position="1247"/>
        <end position="1264"/>
    </location>
</feature>
<feature type="region of interest" description="Disordered" evidence="1">
    <location>
        <begin position="1219"/>
        <end position="1281"/>
    </location>
</feature>
<feature type="compositionally biased region" description="Acidic residues" evidence="1">
    <location>
        <begin position="1029"/>
        <end position="1048"/>
    </location>
</feature>
<dbReference type="GeneID" id="95974414"/>
<feature type="compositionally biased region" description="Polar residues" evidence="1">
    <location>
        <begin position="1083"/>
        <end position="1113"/>
    </location>
</feature>
<feature type="compositionally biased region" description="Polar residues" evidence="1">
    <location>
        <begin position="773"/>
        <end position="787"/>
    </location>
</feature>
<dbReference type="EMBL" id="JBFMKM010000009">
    <property type="protein sequence ID" value="KAL1304308.1"/>
    <property type="molecule type" value="Genomic_DNA"/>
</dbReference>
<feature type="compositionally biased region" description="Polar residues" evidence="1">
    <location>
        <begin position="552"/>
        <end position="565"/>
    </location>
</feature>
<dbReference type="Gene3D" id="2.30.29.30">
    <property type="entry name" value="Pleckstrin-homology domain (PH domain)/Phosphotyrosine-binding domain (PTB)"/>
    <property type="match status" value="1"/>
</dbReference>
<feature type="compositionally biased region" description="Polar residues" evidence="1">
    <location>
        <begin position="219"/>
        <end position="258"/>
    </location>
</feature>
<reference evidence="3 4" key="1">
    <citation type="submission" date="2024-07" db="EMBL/GenBank/DDBJ databases">
        <title>Draft sequence of the Neodothiora populina.</title>
        <authorList>
            <person name="Drown D.D."/>
            <person name="Schuette U.S."/>
            <person name="Buechlein A.B."/>
            <person name="Rusch D.R."/>
            <person name="Winton L.W."/>
            <person name="Adams G.A."/>
        </authorList>
    </citation>
    <scope>NUCLEOTIDE SEQUENCE [LARGE SCALE GENOMIC DNA]</scope>
    <source>
        <strain evidence="3 4">CPC 39397</strain>
    </source>
</reference>
<feature type="compositionally biased region" description="Low complexity" evidence="1">
    <location>
        <begin position="763"/>
        <end position="772"/>
    </location>
</feature>
<name>A0ABR3PDT1_9PEZI</name>
<evidence type="ECO:0000313" key="3">
    <source>
        <dbReference type="EMBL" id="KAL1304308.1"/>
    </source>
</evidence>
<feature type="compositionally biased region" description="Basic and acidic residues" evidence="1">
    <location>
        <begin position="826"/>
        <end position="841"/>
    </location>
</feature>
<feature type="compositionally biased region" description="Polar residues" evidence="1">
    <location>
        <begin position="685"/>
        <end position="698"/>
    </location>
</feature>
<proteinExistence type="predicted"/>
<feature type="region of interest" description="Disordered" evidence="1">
    <location>
        <begin position="1"/>
        <end position="312"/>
    </location>
</feature>
<feature type="compositionally biased region" description="Low complexity" evidence="1">
    <location>
        <begin position="1132"/>
        <end position="1154"/>
    </location>
</feature>
<feature type="compositionally biased region" description="Low complexity" evidence="1">
    <location>
        <begin position="443"/>
        <end position="462"/>
    </location>
</feature>
<feature type="compositionally biased region" description="Low complexity" evidence="1">
    <location>
        <begin position="95"/>
        <end position="115"/>
    </location>
</feature>
<feature type="region of interest" description="Disordered" evidence="1">
    <location>
        <begin position="637"/>
        <end position="698"/>
    </location>
</feature>
<feature type="compositionally biased region" description="Low complexity" evidence="1">
    <location>
        <begin position="521"/>
        <end position="532"/>
    </location>
</feature>
<feature type="compositionally biased region" description="Basic and acidic residues" evidence="1">
    <location>
        <begin position="664"/>
        <end position="677"/>
    </location>
</feature>
<feature type="domain" description="RanBD1" evidence="2">
    <location>
        <begin position="1263"/>
        <end position="1406"/>
    </location>
</feature>
<evidence type="ECO:0000313" key="4">
    <source>
        <dbReference type="Proteomes" id="UP001562354"/>
    </source>
</evidence>
<feature type="compositionally biased region" description="Polar residues" evidence="1">
    <location>
        <begin position="1219"/>
        <end position="1242"/>
    </location>
</feature>
<dbReference type="InterPro" id="IPR053074">
    <property type="entry name" value="NPC_Nucleoporin"/>
</dbReference>
<dbReference type="RefSeq" id="XP_069200583.1">
    <property type="nucleotide sequence ID" value="XM_069347229.1"/>
</dbReference>
<protein>
    <recommendedName>
        <fullName evidence="2">RanBD1 domain-containing protein</fullName>
    </recommendedName>
</protein>
<feature type="compositionally biased region" description="Low complexity" evidence="1">
    <location>
        <begin position="399"/>
        <end position="410"/>
    </location>
</feature>
<feature type="compositionally biased region" description="Low complexity" evidence="1">
    <location>
        <begin position="1008"/>
        <end position="1019"/>
    </location>
</feature>
<feature type="compositionally biased region" description="Low complexity" evidence="1">
    <location>
        <begin position="46"/>
        <end position="59"/>
    </location>
</feature>
<dbReference type="Pfam" id="PF00638">
    <property type="entry name" value="Ran_BP1"/>
    <property type="match status" value="1"/>
</dbReference>
<accession>A0ABR3PDT1</accession>
<dbReference type="PROSITE" id="PS50196">
    <property type="entry name" value="RANBD1"/>
    <property type="match status" value="1"/>
</dbReference>
<feature type="compositionally biased region" description="Low complexity" evidence="1">
    <location>
        <begin position="122"/>
        <end position="132"/>
    </location>
</feature>
<dbReference type="PANTHER" id="PTHR38697:SF1">
    <property type="entry name" value="NUCLEAR PORE COMPLEX PROTEIN SIMILAR TO S. CEREVISIAE NUP2 (EUROFUNG)"/>
    <property type="match status" value="1"/>
</dbReference>
<dbReference type="PANTHER" id="PTHR38697">
    <property type="entry name" value="NUCLEAR PORE COMPLEX PROTEIN SIMILAR TO S. CEREVISIAE NUP2 (EUROFUNG)"/>
    <property type="match status" value="1"/>
</dbReference>
<sequence length="1406" mass="143749">MSKRFADAQGGSARYGGPEAKDAPDDPPRKATAAQLAKRSIKPLKRGSAASSRSTSPSKPLAPPALNNPFGAPAPAQNSFGASTFSPSPAPPQQQPAFAPPTASSFTFGASTSNSQPASNPFASLSGQSQSFGGFGASQNNTPSFSPLKTAAPTSFSFGATAAAPAPASASNGATSKSFTFGTQPASPAPASPAPAASAPSFSFGGTSSAATPAAATSNTPVVSFNSSSTPKPAEQTPSFSFGSTTPAKPSQPSTAPTFSFGAPAATETPAKTPSFSFGATNTTTPAKPTESQTNTTNMFGQPAANQAISDAEIKEIEDAGPRLASQGRLDELERIVRESDEKYKSATSLAGLDLKELPIEAQRNLLSYVRNPVPSTNASTPKPQIMAPSTPAAPTPSNPFANLARATPQQPAPAAPASAAVNTVDSTPKPAANGLGNSMFGTSTPKPSASAATPAAQPFASFGQSATPASDPFSAQAATPAFKPSSAQAATPLFKPSSAQPPTPAEKPFSAQQAMPAAKPFAPAVQSSAPAALPPPATPAKPSAPLFTPATPATQSSPQKTQPMTPKAQIEPLKKYPAKELIPKNRLLNEAFKLHLSTLDPSEDWGHVIRSYYDEYNKIMNNARLGAIPDAVTKSAATPAAPSNGTVQAQAPAPPASNSTNKRKADDEISKDDPSKRSKGTIDFSKSTSSPNKPFSQTASLFNDILNTPEKAKAPAATPATPSFGGFTPAAPKVAATPSETPKANPFATLTKVNNPPPAPPAAAQTPKTATSSFKPSTNASTTTSGPFKVSTPSASSAAPALSLPKFGSGSAGTTDFMSAFGARAAEEEKKEKEKRKAEDYDSDEDEAEWEKKDAEEQAAKRRKLLEDAASASLKKPTFEAIKPAASGTAAPPKFGSGAAGPNFMSAFGANAADEEKKEREKRKLEDMDSDEDEEEWERKDAEQQAAKRKALADAAAGTRFTFKPAGDSTAKPAAASVFYVGGDKTTDKPASGFTFRSVNQSNDKPAATSFSSNSSASGNIFGHLDSTDDNGDEEESDADADADEDATPAKTPGASLFDRIGKPSSGDKPAAASTPFKFGGASTSGNIFGASNNSSTTSPAGDNTWKGQENTPIKFGTTKAGDVGDGTTTPSGAPAKAASDAATAAGNATAPPQFGGFTATSIHDKPAPKFSFASKSVFGDASKPASAAASGLNASIFSPAGKPSLYGNNAGTPASAGSSVFGGNNSPTSTRDSTPATGGNRTDDAALANKNSANNSAAADSNEPSDEVKDTPPSTDLSALTPEELEANEVVFESKAKAFQFAKADGSTGWQSKGYGMFRLLRDRESGKVWSAMRMTPSGRLMFSFSLLPKKAVKDAYTPLGKRVKMIVAGGGDGKTMETWAVQFGTDEKVQEVVSTMRAGQPEE</sequence>
<dbReference type="SUPFAM" id="SSF50729">
    <property type="entry name" value="PH domain-like"/>
    <property type="match status" value="1"/>
</dbReference>
<organism evidence="3 4">
    <name type="scientific">Neodothiora populina</name>
    <dbReference type="NCBI Taxonomy" id="2781224"/>
    <lineage>
        <taxon>Eukaryota</taxon>
        <taxon>Fungi</taxon>
        <taxon>Dikarya</taxon>
        <taxon>Ascomycota</taxon>
        <taxon>Pezizomycotina</taxon>
        <taxon>Dothideomycetes</taxon>
        <taxon>Dothideomycetidae</taxon>
        <taxon>Dothideales</taxon>
        <taxon>Dothioraceae</taxon>
        <taxon>Neodothiora</taxon>
    </lineage>
</organism>
<feature type="region of interest" description="Disordered" evidence="1">
    <location>
        <begin position="988"/>
        <end position="1163"/>
    </location>
</feature>
<feature type="compositionally biased region" description="Low complexity" evidence="1">
    <location>
        <begin position="263"/>
        <end position="274"/>
    </location>
</feature>
<dbReference type="InterPro" id="IPR011993">
    <property type="entry name" value="PH-like_dom_sf"/>
</dbReference>
<feature type="compositionally biased region" description="Low complexity" evidence="1">
    <location>
        <begin position="194"/>
        <end position="218"/>
    </location>
</feature>
<feature type="compositionally biased region" description="Polar residues" evidence="1">
    <location>
        <begin position="996"/>
        <end position="1005"/>
    </location>
</feature>